<dbReference type="Pfam" id="PF25188">
    <property type="entry name" value="Tad6"/>
    <property type="match status" value="1"/>
</dbReference>
<dbReference type="InterPro" id="IPR057386">
    <property type="entry name" value="Tad6-like"/>
</dbReference>
<evidence type="ECO:0000313" key="1">
    <source>
        <dbReference type="EMBL" id="KKM03374.1"/>
    </source>
</evidence>
<reference evidence="1" key="1">
    <citation type="journal article" date="2015" name="Nature">
        <title>Complex archaea that bridge the gap between prokaryotes and eukaryotes.</title>
        <authorList>
            <person name="Spang A."/>
            <person name="Saw J.H."/>
            <person name="Jorgensen S.L."/>
            <person name="Zaremba-Niedzwiedzka K."/>
            <person name="Martijn J."/>
            <person name="Lind A.E."/>
            <person name="van Eijk R."/>
            <person name="Schleper C."/>
            <person name="Guy L."/>
            <person name="Ettema T.J."/>
        </authorList>
    </citation>
    <scope>NUCLEOTIDE SEQUENCE</scope>
</reference>
<accession>A0A0F9GX87</accession>
<dbReference type="EMBL" id="LAZR01016697">
    <property type="protein sequence ID" value="KKM03374.1"/>
    <property type="molecule type" value="Genomic_DNA"/>
</dbReference>
<proteinExistence type="predicted"/>
<organism evidence="1">
    <name type="scientific">marine sediment metagenome</name>
    <dbReference type="NCBI Taxonomy" id="412755"/>
    <lineage>
        <taxon>unclassified sequences</taxon>
        <taxon>metagenomes</taxon>
        <taxon>ecological metagenomes</taxon>
    </lineage>
</organism>
<sequence length="195" mass="21899">MKEKKVLNVRKYKAGYEIREELIDGSEFGGEDFIMKTAYTTSGDYIGDPKRAYWLCKKCGIAPEKISPDHNVCSIGFCKKDKKWAGWSHRGMFMFGIGSKTKKGDCGFVHGNVLELFASFSDDEKARVVKVDADGITMRHDNVRQVPESPKIGEEVEWVPAEPSYQTIEVGRGEWTAETLDEARLMAIDFAKGVS</sequence>
<dbReference type="AlphaFoldDB" id="A0A0F9GX87"/>
<comment type="caution">
    <text evidence="1">The sequence shown here is derived from an EMBL/GenBank/DDBJ whole genome shotgun (WGS) entry which is preliminary data.</text>
</comment>
<name>A0A0F9GX87_9ZZZZ</name>
<protein>
    <submittedName>
        <fullName evidence="1">Uncharacterized protein</fullName>
    </submittedName>
</protein>
<gene>
    <name evidence="1" type="ORF">LCGC14_1775070</name>
</gene>